<evidence type="ECO:0000256" key="5">
    <source>
        <dbReference type="ARBA" id="ARBA00022989"/>
    </source>
</evidence>
<evidence type="ECO:0000313" key="10">
    <source>
        <dbReference type="EMBL" id="GES12538.1"/>
    </source>
</evidence>
<dbReference type="Proteomes" id="UP000331127">
    <property type="component" value="Unassembled WGS sequence"/>
</dbReference>
<keyword evidence="3" id="KW-1003">Cell membrane</keyword>
<dbReference type="InterPro" id="IPR050545">
    <property type="entry name" value="Mycobact_MmpL"/>
</dbReference>
<protein>
    <submittedName>
        <fullName evidence="10">Membrane protein</fullName>
    </submittedName>
</protein>
<keyword evidence="4 8" id="KW-0812">Transmembrane</keyword>
<comment type="subcellular location">
    <subcellularLocation>
        <location evidence="1">Cell membrane</location>
        <topology evidence="1">Multi-pass membrane protein</topology>
    </subcellularLocation>
</comment>
<name>A0A5M3X2M7_9ACTN</name>
<feature type="transmembrane region" description="Helical" evidence="8">
    <location>
        <begin position="232"/>
        <end position="254"/>
    </location>
</feature>
<evidence type="ECO:0000256" key="3">
    <source>
        <dbReference type="ARBA" id="ARBA00022475"/>
    </source>
</evidence>
<organism evidence="10 11">
    <name type="scientific">Acrocarpospora macrocephala</name>
    <dbReference type="NCBI Taxonomy" id="150177"/>
    <lineage>
        <taxon>Bacteria</taxon>
        <taxon>Bacillati</taxon>
        <taxon>Actinomycetota</taxon>
        <taxon>Actinomycetes</taxon>
        <taxon>Streptosporangiales</taxon>
        <taxon>Streptosporangiaceae</taxon>
        <taxon>Acrocarpospora</taxon>
    </lineage>
</organism>
<feature type="transmembrane region" description="Helical" evidence="8">
    <location>
        <begin position="364"/>
        <end position="384"/>
    </location>
</feature>
<evidence type="ECO:0000256" key="7">
    <source>
        <dbReference type="SAM" id="MobiDB-lite"/>
    </source>
</evidence>
<reference evidence="10 11" key="1">
    <citation type="submission" date="2019-10" db="EMBL/GenBank/DDBJ databases">
        <title>Whole genome shotgun sequence of Acrocarpospora macrocephala NBRC 16266.</title>
        <authorList>
            <person name="Ichikawa N."/>
            <person name="Kimura A."/>
            <person name="Kitahashi Y."/>
            <person name="Komaki H."/>
            <person name="Oguchi A."/>
        </authorList>
    </citation>
    <scope>NUCLEOTIDE SEQUENCE [LARGE SCALE GENOMIC DNA]</scope>
    <source>
        <strain evidence="10 11">NBRC 16266</strain>
    </source>
</reference>
<evidence type="ECO:0000256" key="1">
    <source>
        <dbReference type="ARBA" id="ARBA00004651"/>
    </source>
</evidence>
<gene>
    <name evidence="10" type="ORF">Amac_061350</name>
</gene>
<dbReference type="InterPro" id="IPR000731">
    <property type="entry name" value="SSD"/>
</dbReference>
<feature type="transmembrane region" description="Helical" evidence="8">
    <location>
        <begin position="179"/>
        <end position="195"/>
    </location>
</feature>
<dbReference type="PANTHER" id="PTHR33406:SF6">
    <property type="entry name" value="MEMBRANE PROTEIN YDGH-RELATED"/>
    <property type="match status" value="1"/>
</dbReference>
<comment type="similarity">
    <text evidence="2">Belongs to the resistance-nodulation-cell division (RND) (TC 2.A.6) family. MmpL subfamily.</text>
</comment>
<dbReference type="AlphaFoldDB" id="A0A5M3X2M7"/>
<feature type="domain" description="SSD" evidence="9">
    <location>
        <begin position="595"/>
        <end position="724"/>
    </location>
</feature>
<dbReference type="Gene3D" id="1.20.1640.10">
    <property type="entry name" value="Multidrug efflux transporter AcrB transmembrane domain"/>
    <property type="match status" value="2"/>
</dbReference>
<dbReference type="SUPFAM" id="SSF82866">
    <property type="entry name" value="Multidrug efflux transporter AcrB transmembrane domain"/>
    <property type="match status" value="2"/>
</dbReference>
<dbReference type="GO" id="GO:0005886">
    <property type="term" value="C:plasma membrane"/>
    <property type="evidence" value="ECO:0007669"/>
    <property type="project" value="UniProtKB-SubCell"/>
</dbReference>
<evidence type="ECO:0000313" key="11">
    <source>
        <dbReference type="Proteomes" id="UP000331127"/>
    </source>
</evidence>
<feature type="region of interest" description="Disordered" evidence="7">
    <location>
        <begin position="740"/>
        <end position="769"/>
    </location>
</feature>
<keyword evidence="5 8" id="KW-1133">Transmembrane helix</keyword>
<feature type="transmembrane region" description="Helical" evidence="8">
    <location>
        <begin position="309"/>
        <end position="332"/>
    </location>
</feature>
<proteinExistence type="inferred from homology"/>
<evidence type="ECO:0000259" key="9">
    <source>
        <dbReference type="PROSITE" id="PS50156"/>
    </source>
</evidence>
<keyword evidence="11" id="KW-1185">Reference proteome</keyword>
<evidence type="ECO:0000256" key="2">
    <source>
        <dbReference type="ARBA" id="ARBA00010157"/>
    </source>
</evidence>
<feature type="transmembrane region" description="Helical" evidence="8">
    <location>
        <begin position="701"/>
        <end position="726"/>
    </location>
</feature>
<feature type="transmembrane region" description="Helical" evidence="8">
    <location>
        <begin position="566"/>
        <end position="585"/>
    </location>
</feature>
<dbReference type="InterPro" id="IPR004869">
    <property type="entry name" value="MMPL_dom"/>
</dbReference>
<comment type="caution">
    <text evidence="10">The sequence shown here is derived from an EMBL/GenBank/DDBJ whole genome shotgun (WGS) entry which is preliminary data.</text>
</comment>
<feature type="transmembrane region" description="Helical" evidence="8">
    <location>
        <begin position="665"/>
        <end position="689"/>
    </location>
</feature>
<feature type="transmembrane region" description="Helical" evidence="8">
    <location>
        <begin position="281"/>
        <end position="303"/>
    </location>
</feature>
<evidence type="ECO:0000256" key="4">
    <source>
        <dbReference type="ARBA" id="ARBA00022692"/>
    </source>
</evidence>
<sequence length="769" mass="79117">MFEALARFVVRFRWLIVVVWAAGVAGAVFALPSLSSVTQSNNAQFLSADAPSRHAASLAAPFQGAAPGATAIIVASRANGPLTPADDAAIERVLQAAATVKEVTSVRDQGGSADGQARRALLMTVPDGPGNTSNADLVTAVRATFASATAPVGLTFHLTGPLAQSTDADTASTKAGSNIHRFTLLFVIVLLFVVYRSLLAPVVTLIPAVLALLLAGPVIGQAGQAGLPVSPAIQQLLVVLLLGAGTDYGLFLVFRMREEIRRGRQPREALIAAMARVGESITFSAVTVIAALACLGLASFGLYRGLGPALAIALGVMLLAALTLLPALLAIAGRALFWPTHLASGQQPVGVWGRVSTRAVRRPLPVLAAGMLLFGGLSAGLNGFTTGGFTTSNPTTTGDSAAGTAALAAHFPAPTNNGETLLLRFADPVWHNPDALQTAQRQLTAAPGISALTGPLNPNGTTVTAAELAGLHSSLGSAATPPAGVSPDLYRTYRASTQFISPDGRTVRFDAVPAAGPAGSRAAIDAIPALRTIVTEVATGVAATGSGVAGLDATAYDIYTASTSDLARLVPIVLLVIALLLAVLLRSLIAPLYLIVTVGLSYLAALGFATIVFVHYGDGEGLNFIIPILLFIFAMALGEDYNILLMARVREEAHTHPLREALTRAIGRTGGTITAAGLILAGTFAVLAIAGNNTQARQLGFTIAFAVILDTFFVRTLLVPAAAVLLGRYNWWPSALSRIPADHRPTATPDPTARKAGDPAKPATTTGKP</sequence>
<feature type="transmembrane region" description="Helical" evidence="8">
    <location>
        <begin position="622"/>
        <end position="644"/>
    </location>
</feature>
<keyword evidence="6 8" id="KW-0472">Membrane</keyword>
<dbReference type="Pfam" id="PF03176">
    <property type="entry name" value="MMPL"/>
    <property type="match status" value="2"/>
</dbReference>
<accession>A0A5M3X2M7</accession>
<evidence type="ECO:0000256" key="6">
    <source>
        <dbReference type="ARBA" id="ARBA00023136"/>
    </source>
</evidence>
<feature type="domain" description="SSD" evidence="9">
    <location>
        <begin position="226"/>
        <end position="331"/>
    </location>
</feature>
<dbReference type="OrthoDB" id="2365435at2"/>
<dbReference type="PANTHER" id="PTHR33406">
    <property type="entry name" value="MEMBRANE PROTEIN MJ1562-RELATED"/>
    <property type="match status" value="1"/>
</dbReference>
<dbReference type="RefSeq" id="WP_155357841.1">
    <property type="nucleotide sequence ID" value="NZ_BAAAHL010000021.1"/>
</dbReference>
<dbReference type="EMBL" id="BLAE01000036">
    <property type="protein sequence ID" value="GES12538.1"/>
    <property type="molecule type" value="Genomic_DNA"/>
</dbReference>
<dbReference type="PROSITE" id="PS50156">
    <property type="entry name" value="SSD"/>
    <property type="match status" value="2"/>
</dbReference>
<evidence type="ECO:0000256" key="8">
    <source>
        <dbReference type="SAM" id="Phobius"/>
    </source>
</evidence>
<feature type="transmembrane region" description="Helical" evidence="8">
    <location>
        <begin position="592"/>
        <end position="616"/>
    </location>
</feature>